<evidence type="ECO:0000313" key="2">
    <source>
        <dbReference type="Proteomes" id="UP000198412"/>
    </source>
</evidence>
<reference evidence="2" key="1">
    <citation type="submission" date="2017-06" db="EMBL/GenBank/DDBJ databases">
        <authorList>
            <person name="Varghese N."/>
            <person name="Submissions S."/>
        </authorList>
    </citation>
    <scope>NUCLEOTIDE SEQUENCE [LARGE SCALE GENOMIC DNA]</scope>
    <source>
        <strain evidence="2">DSM 27993</strain>
    </source>
</reference>
<dbReference type="OrthoDB" id="117186at2"/>
<sequence>MKDLFIFLICLFLISTLKSQIKNEENAIKTSIHTFFEGLQKGDTILLNSVINKNLKLQTAFLNNEGRGILRNETRKAFLTAISSKNPNDIWMEKLLSYDIKIDGNLASVWTPYKFYFNNEFSHCGVNSFQLFKNGNIWEIIYIVDTRRKNCN</sequence>
<dbReference type="EMBL" id="FZNX01000002">
    <property type="protein sequence ID" value="SNR54402.1"/>
    <property type="molecule type" value="Genomic_DNA"/>
</dbReference>
<name>A0A238X6Z5_9FLAO</name>
<protein>
    <submittedName>
        <fullName evidence="1">Putative lumazine-binding</fullName>
    </submittedName>
</protein>
<proteinExistence type="predicted"/>
<accession>A0A238X6Z5</accession>
<evidence type="ECO:0000313" key="1">
    <source>
        <dbReference type="EMBL" id="SNR54402.1"/>
    </source>
</evidence>
<gene>
    <name evidence="1" type="ORF">SAMN04488111_1619</name>
</gene>
<keyword evidence="2" id="KW-1185">Reference proteome</keyword>
<dbReference type="RefSeq" id="WP_089377925.1">
    <property type="nucleotide sequence ID" value="NZ_FZNX01000002.1"/>
</dbReference>
<dbReference type="InterPro" id="IPR032710">
    <property type="entry name" value="NTF2-like_dom_sf"/>
</dbReference>
<dbReference type="SUPFAM" id="SSF54427">
    <property type="entry name" value="NTF2-like"/>
    <property type="match status" value="1"/>
</dbReference>
<dbReference type="AlphaFoldDB" id="A0A238X6Z5"/>
<dbReference type="Gene3D" id="3.10.450.50">
    <property type="match status" value="1"/>
</dbReference>
<organism evidence="1 2">
    <name type="scientific">Lutibacter flavus</name>
    <dbReference type="NCBI Taxonomy" id="691689"/>
    <lineage>
        <taxon>Bacteria</taxon>
        <taxon>Pseudomonadati</taxon>
        <taxon>Bacteroidota</taxon>
        <taxon>Flavobacteriia</taxon>
        <taxon>Flavobacteriales</taxon>
        <taxon>Flavobacteriaceae</taxon>
        <taxon>Lutibacter</taxon>
    </lineage>
</organism>
<dbReference type="Proteomes" id="UP000198412">
    <property type="component" value="Unassembled WGS sequence"/>
</dbReference>